<evidence type="ECO:0008006" key="4">
    <source>
        <dbReference type="Google" id="ProtNLM"/>
    </source>
</evidence>
<evidence type="ECO:0000256" key="1">
    <source>
        <dbReference type="SAM" id="MobiDB-lite"/>
    </source>
</evidence>
<reference evidence="2 3" key="1">
    <citation type="submission" date="2024-03" db="EMBL/GenBank/DDBJ databases">
        <title>Novel Streptomyces species of biotechnological and ecological value are a feature of Machair soil.</title>
        <authorList>
            <person name="Prole J.R."/>
            <person name="Goodfellow M."/>
            <person name="Allenby N."/>
            <person name="Ward A.C."/>
        </authorList>
    </citation>
    <scope>NUCLEOTIDE SEQUENCE [LARGE SCALE GENOMIC DNA]</scope>
    <source>
        <strain evidence="2 3">MS1.AVA.1</strain>
    </source>
</reference>
<organism evidence="2 3">
    <name type="scientific">Streptomyces machairae</name>
    <dbReference type="NCBI Taxonomy" id="3134109"/>
    <lineage>
        <taxon>Bacteria</taxon>
        <taxon>Bacillati</taxon>
        <taxon>Actinomycetota</taxon>
        <taxon>Actinomycetes</taxon>
        <taxon>Kitasatosporales</taxon>
        <taxon>Streptomycetaceae</taxon>
        <taxon>Streptomyces</taxon>
    </lineage>
</organism>
<sequence>MTPTGPQEPSISADAPHAFGLLERIADRYGAEVLVQDGEAQFGTAVTHPKTTGLPTVPDLSALLSLISREDSLITPSTSTRLAEFQPVQIGASAKQRVTIDPPEGAVPAFDFTALGVPGLRAGELVAASVEGYQNPLQGYRIIQLTHSFSPRTGYVVTGRAAPFTKGEGKPAYHRNRAQGQSLGHRRRHRRQDPRRPYRHPLRRCRPDPDRRARGRVATVFYGQEPGKAVPAPSVDLPIEPNGPALYDKPLAAPFAWHKVGLSVPVYEGMRTLLNQVHDDREDAVITGFLWANDVAMERPEAEAGDWWLCLPTELSAGPDPGPSTRVSTTSPPPTGTGWWRRSG</sequence>
<proteinExistence type="predicted"/>
<gene>
    <name evidence="2" type="ORF">WKI71_44420</name>
</gene>
<accession>A0ABU8UVF0</accession>
<evidence type="ECO:0000313" key="2">
    <source>
        <dbReference type="EMBL" id="MEJ8672864.1"/>
    </source>
</evidence>
<evidence type="ECO:0000313" key="3">
    <source>
        <dbReference type="Proteomes" id="UP001376459"/>
    </source>
</evidence>
<keyword evidence="3" id="KW-1185">Reference proteome</keyword>
<protein>
    <recommendedName>
        <fullName evidence="4">Fumarylacetoacetase-like C-terminal domain-containing protein</fullName>
    </recommendedName>
</protein>
<comment type="caution">
    <text evidence="2">The sequence shown here is derived from an EMBL/GenBank/DDBJ whole genome shotgun (WGS) entry which is preliminary data.</text>
</comment>
<feature type="region of interest" description="Disordered" evidence="1">
    <location>
        <begin position="165"/>
        <end position="210"/>
    </location>
</feature>
<feature type="region of interest" description="Disordered" evidence="1">
    <location>
        <begin position="315"/>
        <end position="344"/>
    </location>
</feature>
<dbReference type="EMBL" id="JBBKAK010000001">
    <property type="protein sequence ID" value="MEJ8672864.1"/>
    <property type="molecule type" value="Genomic_DNA"/>
</dbReference>
<name>A0ABU8UVF0_9ACTN</name>
<feature type="compositionally biased region" description="Basic residues" evidence="1">
    <location>
        <begin position="184"/>
        <end position="204"/>
    </location>
</feature>
<dbReference type="Proteomes" id="UP001376459">
    <property type="component" value="Unassembled WGS sequence"/>
</dbReference>